<protein>
    <submittedName>
        <fullName evidence="3">Uncharacterized protein</fullName>
    </submittedName>
</protein>
<gene>
    <name evidence="3" type="ORF">Anas_09412</name>
</gene>
<accession>A0A5N5T6I1</accession>
<comment type="caution">
    <text evidence="3">The sequence shown here is derived from an EMBL/GenBank/DDBJ whole genome shotgun (WGS) entry which is preliminary data.</text>
</comment>
<feature type="signal peptide" evidence="2">
    <location>
        <begin position="1"/>
        <end position="16"/>
    </location>
</feature>
<keyword evidence="2" id="KW-0732">Signal</keyword>
<reference evidence="3 4" key="1">
    <citation type="journal article" date="2019" name="PLoS Biol.">
        <title>Sex chromosomes control vertical transmission of feminizing Wolbachia symbionts in an isopod.</title>
        <authorList>
            <person name="Becking T."/>
            <person name="Chebbi M.A."/>
            <person name="Giraud I."/>
            <person name="Moumen B."/>
            <person name="Laverre T."/>
            <person name="Caubet Y."/>
            <person name="Peccoud J."/>
            <person name="Gilbert C."/>
            <person name="Cordaux R."/>
        </authorList>
    </citation>
    <scope>NUCLEOTIDE SEQUENCE [LARGE SCALE GENOMIC DNA]</scope>
    <source>
        <strain evidence="3">ANa2</strain>
        <tissue evidence="3">Whole body excluding digestive tract and cuticle</tissue>
    </source>
</reference>
<feature type="compositionally biased region" description="Polar residues" evidence="1">
    <location>
        <begin position="89"/>
        <end position="99"/>
    </location>
</feature>
<sequence>MNKIVLFFALAGYCLAMPQRQSGQPKDNTFVKILELESYQNGADYGHALQQEDGTATGQKVYYRAGQGVGYEVLKVEGLDIKGLGNLKPTISKTPQQDLAPQPRAESRQPTQVVRQPVVQQQHQPQPRIEQLVQRPVVQHQQPQPIVRQPQPIFRQPQPVQPIVRQPQPIQPIVRQPQPVQPIQPIIPQINPLVPEEPTPAPHRFDYPANLNLQRTGTGFRSSFKAL</sequence>
<dbReference type="EMBL" id="SEYY01009275">
    <property type="protein sequence ID" value="KAB7501867.1"/>
    <property type="molecule type" value="Genomic_DNA"/>
</dbReference>
<evidence type="ECO:0000313" key="4">
    <source>
        <dbReference type="Proteomes" id="UP000326759"/>
    </source>
</evidence>
<proteinExistence type="predicted"/>
<feature type="region of interest" description="Disordered" evidence="1">
    <location>
        <begin position="85"/>
        <end position="116"/>
    </location>
</feature>
<dbReference type="OrthoDB" id="6352077at2759"/>
<feature type="chain" id="PRO_5024298383" evidence="2">
    <location>
        <begin position="17"/>
        <end position="227"/>
    </location>
</feature>
<dbReference type="Proteomes" id="UP000326759">
    <property type="component" value="Unassembled WGS sequence"/>
</dbReference>
<keyword evidence="4" id="KW-1185">Reference proteome</keyword>
<dbReference type="AlphaFoldDB" id="A0A5N5T6I1"/>
<evidence type="ECO:0000313" key="3">
    <source>
        <dbReference type="EMBL" id="KAB7501867.1"/>
    </source>
</evidence>
<evidence type="ECO:0000256" key="2">
    <source>
        <dbReference type="SAM" id="SignalP"/>
    </source>
</evidence>
<organism evidence="3 4">
    <name type="scientific">Armadillidium nasatum</name>
    <dbReference type="NCBI Taxonomy" id="96803"/>
    <lineage>
        <taxon>Eukaryota</taxon>
        <taxon>Metazoa</taxon>
        <taxon>Ecdysozoa</taxon>
        <taxon>Arthropoda</taxon>
        <taxon>Crustacea</taxon>
        <taxon>Multicrustacea</taxon>
        <taxon>Malacostraca</taxon>
        <taxon>Eumalacostraca</taxon>
        <taxon>Peracarida</taxon>
        <taxon>Isopoda</taxon>
        <taxon>Oniscidea</taxon>
        <taxon>Crinocheta</taxon>
        <taxon>Armadillidiidae</taxon>
        <taxon>Armadillidium</taxon>
    </lineage>
</organism>
<evidence type="ECO:0000256" key="1">
    <source>
        <dbReference type="SAM" id="MobiDB-lite"/>
    </source>
</evidence>
<name>A0A5N5T6I1_9CRUS</name>